<dbReference type="OrthoDB" id="516854at2"/>
<comment type="caution">
    <text evidence="2">The sequence shown here is derived from an EMBL/GenBank/DDBJ whole genome shotgun (WGS) entry which is preliminary data.</text>
</comment>
<dbReference type="RefSeq" id="WP_105335136.1">
    <property type="nucleotide sequence ID" value="NZ_PUHZ01000010.1"/>
</dbReference>
<reference evidence="2 3" key="1">
    <citation type="submission" date="2018-02" db="EMBL/GenBank/DDBJ databases">
        <title>Comparative genomes isolates from brazilian mangrove.</title>
        <authorList>
            <person name="Araujo J.E."/>
            <person name="Taketani R.G."/>
            <person name="Silva M.C.P."/>
            <person name="Loureco M.V."/>
            <person name="Andreote F.D."/>
        </authorList>
    </citation>
    <scope>NUCLEOTIDE SEQUENCE [LARGE SCALE GENOMIC DNA]</scope>
    <source>
        <strain evidence="2 3">Nap-Phe MGV</strain>
    </source>
</reference>
<dbReference type="Pfam" id="PF14280">
    <property type="entry name" value="DUF4365"/>
    <property type="match status" value="1"/>
</dbReference>
<organism evidence="2 3">
    <name type="scientific">Blastopirellula marina</name>
    <dbReference type="NCBI Taxonomy" id="124"/>
    <lineage>
        <taxon>Bacteria</taxon>
        <taxon>Pseudomonadati</taxon>
        <taxon>Planctomycetota</taxon>
        <taxon>Planctomycetia</taxon>
        <taxon>Pirellulales</taxon>
        <taxon>Pirellulaceae</taxon>
        <taxon>Blastopirellula</taxon>
    </lineage>
</organism>
<protein>
    <recommendedName>
        <fullName evidence="1">DUF4365 domain-containing protein</fullName>
    </recommendedName>
</protein>
<evidence type="ECO:0000259" key="1">
    <source>
        <dbReference type="Pfam" id="PF14280"/>
    </source>
</evidence>
<evidence type="ECO:0000313" key="3">
    <source>
        <dbReference type="Proteomes" id="UP000237819"/>
    </source>
</evidence>
<feature type="domain" description="DUF4365" evidence="1">
    <location>
        <begin position="8"/>
        <end position="158"/>
    </location>
</feature>
<name>A0A2S8GP13_9BACT</name>
<sequence length="165" mass="18443">MDLNARKEELSRAYVQAIAATAGYSWSKPSVDDDSIDLTLAQRGGNGTIRSPRLDIQLKCHAAETPTVDEISFPLKIKNYDDLRAENVLIPRLLVVILIPHSPHEWLLQTESELAIKRCGYWVNLRGLPSTSNTKSVTISIPRRQQFTETGLRELMDKIGSGESL</sequence>
<proteinExistence type="predicted"/>
<dbReference type="InterPro" id="IPR025375">
    <property type="entry name" value="DUF4365"/>
</dbReference>
<gene>
    <name evidence="2" type="ORF">C5Y93_09245</name>
</gene>
<accession>A0A2S8GP13</accession>
<dbReference type="Proteomes" id="UP000237819">
    <property type="component" value="Unassembled WGS sequence"/>
</dbReference>
<dbReference type="AlphaFoldDB" id="A0A2S8GP13"/>
<evidence type="ECO:0000313" key="2">
    <source>
        <dbReference type="EMBL" id="PQO46165.1"/>
    </source>
</evidence>
<dbReference type="EMBL" id="PUHZ01000010">
    <property type="protein sequence ID" value="PQO46165.1"/>
    <property type="molecule type" value="Genomic_DNA"/>
</dbReference>